<evidence type="ECO:0000256" key="2">
    <source>
        <dbReference type="ARBA" id="ARBA00023125"/>
    </source>
</evidence>
<dbReference type="InterPro" id="IPR009057">
    <property type="entry name" value="Homeodomain-like_sf"/>
</dbReference>
<dbReference type="InterPro" id="IPR001647">
    <property type="entry name" value="HTH_TetR"/>
</dbReference>
<dbReference type="Gene3D" id="1.10.357.10">
    <property type="entry name" value="Tetracycline Repressor, domain 2"/>
    <property type="match status" value="1"/>
</dbReference>
<keyword evidence="3" id="KW-0804">Transcription</keyword>
<evidence type="ECO:0000313" key="6">
    <source>
        <dbReference type="EMBL" id="MEE6308388.1"/>
    </source>
</evidence>
<sequence length="210" mass="22903">MPSITRRRAPDPDRRAAVEAQVLAATERLLAEGTSFTELGVQRIAEAAGVARSTFYTHFRDKSELLMRLAGTMQTANFDIASAWRPEDGVEALIDAFRQLLGIHRRYAAVINAVNEVAAYDPAVRQFWRTGVARFSDNTVRLLAEDQRAGRAPADLDVDAASRIVVVGGESAIIDHIASSGGDSGGDDAFARELALIWWHGVYRRPAAPD</sequence>
<feature type="DNA-binding region" description="H-T-H motif" evidence="4">
    <location>
        <begin position="40"/>
        <end position="59"/>
    </location>
</feature>
<keyword evidence="1" id="KW-0805">Transcription regulation</keyword>
<evidence type="ECO:0000256" key="1">
    <source>
        <dbReference type="ARBA" id="ARBA00023015"/>
    </source>
</evidence>
<proteinExistence type="predicted"/>
<evidence type="ECO:0000259" key="5">
    <source>
        <dbReference type="PROSITE" id="PS50977"/>
    </source>
</evidence>
<dbReference type="SUPFAM" id="SSF46689">
    <property type="entry name" value="Homeodomain-like"/>
    <property type="match status" value="1"/>
</dbReference>
<dbReference type="InterPro" id="IPR050109">
    <property type="entry name" value="HTH-type_TetR-like_transc_reg"/>
</dbReference>
<dbReference type="PANTHER" id="PTHR30055">
    <property type="entry name" value="HTH-TYPE TRANSCRIPTIONAL REGULATOR RUTR"/>
    <property type="match status" value="1"/>
</dbReference>
<keyword evidence="7" id="KW-1185">Reference proteome</keyword>
<name>A0ABU7SEL5_9ACTN</name>
<gene>
    <name evidence="6" type="ORF">V1634_16285</name>
</gene>
<feature type="domain" description="HTH tetR-type" evidence="5">
    <location>
        <begin position="16"/>
        <end position="77"/>
    </location>
</feature>
<dbReference type="PANTHER" id="PTHR30055:SF234">
    <property type="entry name" value="HTH-TYPE TRANSCRIPTIONAL REGULATOR BETI"/>
    <property type="match status" value="1"/>
</dbReference>
<dbReference type="InterPro" id="IPR036271">
    <property type="entry name" value="Tet_transcr_reg_TetR-rel_C_sf"/>
</dbReference>
<dbReference type="Pfam" id="PF00440">
    <property type="entry name" value="TetR_N"/>
    <property type="match status" value="1"/>
</dbReference>
<evidence type="ECO:0000256" key="4">
    <source>
        <dbReference type="PROSITE-ProRule" id="PRU00335"/>
    </source>
</evidence>
<protein>
    <submittedName>
        <fullName evidence="6">Helix-turn-helix domain-containing protein</fullName>
    </submittedName>
</protein>
<dbReference type="Gene3D" id="1.10.10.60">
    <property type="entry name" value="Homeodomain-like"/>
    <property type="match status" value="1"/>
</dbReference>
<organism evidence="6 7">
    <name type="scientific">Plantactinospora veratri</name>
    <dbReference type="NCBI Taxonomy" id="1436122"/>
    <lineage>
        <taxon>Bacteria</taxon>
        <taxon>Bacillati</taxon>
        <taxon>Actinomycetota</taxon>
        <taxon>Actinomycetes</taxon>
        <taxon>Micromonosporales</taxon>
        <taxon>Micromonosporaceae</taxon>
        <taxon>Plantactinospora</taxon>
    </lineage>
</organism>
<evidence type="ECO:0000256" key="3">
    <source>
        <dbReference type="ARBA" id="ARBA00023163"/>
    </source>
</evidence>
<keyword evidence="2 4" id="KW-0238">DNA-binding</keyword>
<comment type="caution">
    <text evidence="6">The sequence shown here is derived from an EMBL/GenBank/DDBJ whole genome shotgun (WGS) entry which is preliminary data.</text>
</comment>
<reference evidence="6 7" key="1">
    <citation type="submission" date="2024-01" db="EMBL/GenBank/DDBJ databases">
        <title>Genome insights into Plantactinospora veratri sp. nov.</title>
        <authorList>
            <person name="Wang L."/>
        </authorList>
    </citation>
    <scope>NUCLEOTIDE SEQUENCE [LARGE SCALE GENOMIC DNA]</scope>
    <source>
        <strain evidence="6 7">NEAU-FHS4</strain>
    </source>
</reference>
<dbReference type="PROSITE" id="PS50977">
    <property type="entry name" value="HTH_TETR_2"/>
    <property type="match status" value="1"/>
</dbReference>
<dbReference type="Proteomes" id="UP001339911">
    <property type="component" value="Unassembled WGS sequence"/>
</dbReference>
<dbReference type="RefSeq" id="WP_331208671.1">
    <property type="nucleotide sequence ID" value="NZ_JAZGQL010000010.1"/>
</dbReference>
<dbReference type="EMBL" id="JAZGQL010000010">
    <property type="protein sequence ID" value="MEE6308388.1"/>
    <property type="molecule type" value="Genomic_DNA"/>
</dbReference>
<accession>A0ABU7SEL5</accession>
<dbReference type="SUPFAM" id="SSF48498">
    <property type="entry name" value="Tetracyclin repressor-like, C-terminal domain"/>
    <property type="match status" value="1"/>
</dbReference>
<evidence type="ECO:0000313" key="7">
    <source>
        <dbReference type="Proteomes" id="UP001339911"/>
    </source>
</evidence>